<gene>
    <name evidence="3" type="ordered locus">LOC_Os11g32190</name>
</gene>
<evidence type="ECO:0000313" key="3">
    <source>
        <dbReference type="EMBL" id="ABA94000.1"/>
    </source>
</evidence>
<reference evidence="3" key="2">
    <citation type="submission" date="2005-04" db="EMBL/GenBank/DDBJ databases">
        <authorList>
            <person name="Buell C.R."/>
            <person name="Wing R.A."/>
            <person name="McCombie W.A."/>
            <person name="Ouyang S."/>
        </authorList>
    </citation>
    <scope>NUCLEOTIDE SEQUENCE</scope>
</reference>
<protein>
    <submittedName>
        <fullName evidence="3">Uncharacterized protein</fullName>
    </submittedName>
</protein>
<keyword evidence="1" id="KW-0175">Coiled coil</keyword>
<feature type="region of interest" description="Disordered" evidence="2">
    <location>
        <begin position="62"/>
        <end position="94"/>
    </location>
</feature>
<evidence type="ECO:0000256" key="1">
    <source>
        <dbReference type="SAM" id="Coils"/>
    </source>
</evidence>
<accession>Q2R3E7</accession>
<name>Q2R3E7_ORYSJ</name>
<organism evidence="3">
    <name type="scientific">Oryza sativa subsp. japonica</name>
    <name type="common">Rice</name>
    <dbReference type="NCBI Taxonomy" id="39947"/>
    <lineage>
        <taxon>Eukaryota</taxon>
        <taxon>Viridiplantae</taxon>
        <taxon>Streptophyta</taxon>
        <taxon>Embryophyta</taxon>
        <taxon>Tracheophyta</taxon>
        <taxon>Spermatophyta</taxon>
        <taxon>Magnoliopsida</taxon>
        <taxon>Liliopsida</taxon>
        <taxon>Poales</taxon>
        <taxon>Poaceae</taxon>
        <taxon>BOP clade</taxon>
        <taxon>Oryzoideae</taxon>
        <taxon>Oryzeae</taxon>
        <taxon>Oryzinae</taxon>
        <taxon>Oryza</taxon>
        <taxon>Oryza sativa</taxon>
    </lineage>
</organism>
<evidence type="ECO:0000256" key="2">
    <source>
        <dbReference type="SAM" id="MobiDB-lite"/>
    </source>
</evidence>
<sequence>MAGKSLIPFIGSSSNSMYNLTGEPTPVNRLIPVENYTVEGVNALWVQPLAIVPGSPANLEPVDELPGLAEPGVRPNPSRPRSATRSLSPRHVTKTTIWRDSPARRPTTGELGLLKARILFQDDEKAAPPPAERYVGTLFTKAGDEVLHKYVTPTATPSTPKEERFRIQGLRTPGGGYGKGLLWPLTASEKEGAAESRSPPPMKVKRHLTPPPVVRAPGQFQEDEVKLPEPSIHKLAAQVKKLRKENIELRDRNTELGVEFAETRNNFDTLSRGLRAKIKCAFIEMWKENKYYAN</sequence>
<dbReference type="EMBL" id="DP000010">
    <property type="protein sequence ID" value="ABA94000.1"/>
    <property type="molecule type" value="Genomic_DNA"/>
</dbReference>
<reference evidence="3" key="3">
    <citation type="submission" date="2006-01" db="EMBL/GenBank/DDBJ databases">
        <authorList>
            <person name="Buell R."/>
        </authorList>
    </citation>
    <scope>NUCLEOTIDE SEQUENCE</scope>
</reference>
<dbReference type="AlphaFoldDB" id="Q2R3E7"/>
<feature type="coiled-coil region" evidence="1">
    <location>
        <begin position="232"/>
        <end position="259"/>
    </location>
</feature>
<feature type="region of interest" description="Disordered" evidence="2">
    <location>
        <begin position="189"/>
        <end position="216"/>
    </location>
</feature>
<reference evidence="3" key="1">
    <citation type="journal article" date="2005" name="BMC Biol.">
        <title>The sequence of rice chromosomes 11 and 12, rich in disease resistance genes and recent gene duplications.</title>
        <authorList>
            <consortium name="The rice chromosomes 11 and 12 sequencing consortia"/>
        </authorList>
    </citation>
    <scope>NUCLEOTIDE SEQUENCE [LARGE SCALE GENOMIC DNA]</scope>
</reference>
<proteinExistence type="predicted"/>